<protein>
    <submittedName>
        <fullName evidence="2">WG repeat-containing protein</fullName>
    </submittedName>
</protein>
<dbReference type="InterPro" id="IPR032774">
    <property type="entry name" value="WG_beta_rep"/>
</dbReference>
<comment type="caution">
    <text evidence="2">The sequence shown here is derived from an EMBL/GenBank/DDBJ whole genome shotgun (WGS) entry which is preliminary data.</text>
</comment>
<dbReference type="Gene3D" id="1.25.40.10">
    <property type="entry name" value="Tetratricopeptide repeat domain"/>
    <property type="match status" value="1"/>
</dbReference>
<dbReference type="Pfam" id="PF14903">
    <property type="entry name" value="WG_beta_rep"/>
    <property type="match status" value="3"/>
</dbReference>
<dbReference type="Proteomes" id="UP001596996">
    <property type="component" value="Unassembled WGS sequence"/>
</dbReference>
<proteinExistence type="predicted"/>
<sequence>MVLRKVFSIVIIANVFLLSGCGDEDVKKCLALSNDESKSLLAEDFCEIAANKGDPQAQKLFAEILLKRAKRKQAIEFLQAAANQKNGEAMYRLAELYESDKQKEQFYFQQSCDAGILKGCEKVNELNNQAKQELNKIKEELERERAIIEAKFVAAEQAKQKAEQKWSEEQQARLKAERLLQEAEEKIRLAEERVNEEKRTKAEIAKQENQLKQSTLPVPLNGFKITQTELRQTFSDFVAEIERSNFSYLALETWVKNCYANSSLKKGCFYFDVLASITDQVLSFENKSRKTHSFFNTLHVRNRAFQNIADLQDIPVVQFDATFQQLSTDLMNNFHLFEEMQKVRKNRLAQKADPNLQKFEQNGLWGFTDQFGNVLIRPEYLAVGGFYNGRAVVKSNYNQMWGFIDTQGNWVVKPQFCMAGRFSEGLAGVYQNGYWQGDKCVGGKWGYLNTTGNWVINPIFEKAERFKNGKAKVTYKGIIGYIDKMGNWINMTNN</sequence>
<reference evidence="3" key="1">
    <citation type="journal article" date="2019" name="Int. J. Syst. Evol. Microbiol.">
        <title>The Global Catalogue of Microorganisms (GCM) 10K type strain sequencing project: providing services to taxonomists for standard genome sequencing and annotation.</title>
        <authorList>
            <consortium name="The Broad Institute Genomics Platform"/>
            <consortium name="The Broad Institute Genome Sequencing Center for Infectious Disease"/>
            <person name="Wu L."/>
            <person name="Ma J."/>
        </authorList>
    </citation>
    <scope>NUCLEOTIDE SEQUENCE [LARGE SCALE GENOMIC DNA]</scope>
    <source>
        <strain evidence="3">CCUG 61707</strain>
    </source>
</reference>
<dbReference type="PANTHER" id="PTHR37841:SF1">
    <property type="entry name" value="DUF3298 DOMAIN-CONTAINING PROTEIN"/>
    <property type="match status" value="1"/>
</dbReference>
<feature type="coiled-coil region" evidence="1">
    <location>
        <begin position="120"/>
        <end position="210"/>
    </location>
</feature>
<gene>
    <name evidence="2" type="ORF">ACFQ02_07815</name>
</gene>
<name>A0ABW3IA46_9PAST</name>
<accession>A0ABW3IA46</accession>
<organism evidence="2 3">
    <name type="scientific">Seminibacterium arietis</name>
    <dbReference type="NCBI Taxonomy" id="1173502"/>
    <lineage>
        <taxon>Bacteria</taxon>
        <taxon>Pseudomonadati</taxon>
        <taxon>Pseudomonadota</taxon>
        <taxon>Gammaproteobacteria</taxon>
        <taxon>Pasteurellales</taxon>
        <taxon>Pasteurellaceae</taxon>
        <taxon>Seminibacterium</taxon>
    </lineage>
</organism>
<dbReference type="PANTHER" id="PTHR37841">
    <property type="entry name" value="GLR2918 PROTEIN"/>
    <property type="match status" value="1"/>
</dbReference>
<dbReference type="EMBL" id="JBHTJN010000012">
    <property type="protein sequence ID" value="MFD0966743.1"/>
    <property type="molecule type" value="Genomic_DNA"/>
</dbReference>
<dbReference type="SUPFAM" id="SSF81901">
    <property type="entry name" value="HCP-like"/>
    <property type="match status" value="1"/>
</dbReference>
<keyword evidence="1" id="KW-0175">Coiled coil</keyword>
<evidence type="ECO:0000313" key="3">
    <source>
        <dbReference type="Proteomes" id="UP001596996"/>
    </source>
</evidence>
<dbReference type="InterPro" id="IPR011990">
    <property type="entry name" value="TPR-like_helical_dom_sf"/>
</dbReference>
<dbReference type="PROSITE" id="PS51257">
    <property type="entry name" value="PROKAR_LIPOPROTEIN"/>
    <property type="match status" value="1"/>
</dbReference>
<keyword evidence="3" id="KW-1185">Reference proteome</keyword>
<evidence type="ECO:0000256" key="1">
    <source>
        <dbReference type="SAM" id="Coils"/>
    </source>
</evidence>
<dbReference type="SUPFAM" id="SSF69360">
    <property type="entry name" value="Cell wall binding repeat"/>
    <property type="match status" value="1"/>
</dbReference>
<evidence type="ECO:0000313" key="2">
    <source>
        <dbReference type="EMBL" id="MFD0966743.1"/>
    </source>
</evidence>